<evidence type="ECO:0000313" key="2">
    <source>
        <dbReference type="Proteomes" id="UP000248544"/>
    </source>
</evidence>
<accession>A0A2W2J252</accession>
<protein>
    <submittedName>
        <fullName evidence="1">Uncharacterized protein</fullName>
    </submittedName>
</protein>
<sequence>MHSTSASAGASGNCYPIFWGNKMVDCVPIPVVVDGWCRGPCPPPPPCLSCPWELAIDFRTYPVLPQSQEFQYVADLTLGFHALHAASQAGDSTSRSRLRAEALGHFQRGARTLGRSQVTVEQVGLLDRAAGALGPQPVPWLVAAANDIIAGMNHLRDGGSGPGLPSGSTQLAVQKFDDAHWKFEILPAAGD</sequence>
<organism evidence="1 2">
    <name type="scientific">Spongiactinospora gelatinilytica</name>
    <dbReference type="NCBI Taxonomy" id="2666298"/>
    <lineage>
        <taxon>Bacteria</taxon>
        <taxon>Bacillati</taxon>
        <taxon>Actinomycetota</taxon>
        <taxon>Actinomycetes</taxon>
        <taxon>Streptosporangiales</taxon>
        <taxon>Streptosporangiaceae</taxon>
        <taxon>Spongiactinospora</taxon>
    </lineage>
</organism>
<dbReference type="Proteomes" id="UP000248544">
    <property type="component" value="Unassembled WGS sequence"/>
</dbReference>
<gene>
    <name evidence="1" type="ORF">C1I98_02960</name>
</gene>
<reference evidence="1 2" key="1">
    <citation type="submission" date="2018-01" db="EMBL/GenBank/DDBJ databases">
        <title>Draft genome sequence of Sphaerisporangium sp. 7K107.</title>
        <authorList>
            <person name="Sahin N."/>
            <person name="Saygin H."/>
            <person name="Ay H."/>
        </authorList>
    </citation>
    <scope>NUCLEOTIDE SEQUENCE [LARGE SCALE GENOMIC DNA]</scope>
    <source>
        <strain evidence="1 2">7K107</strain>
    </source>
</reference>
<dbReference type="EMBL" id="POUA01000012">
    <property type="protein sequence ID" value="PZG55664.1"/>
    <property type="molecule type" value="Genomic_DNA"/>
</dbReference>
<comment type="caution">
    <text evidence="1">The sequence shown here is derived from an EMBL/GenBank/DDBJ whole genome shotgun (WGS) entry which is preliminary data.</text>
</comment>
<dbReference type="AlphaFoldDB" id="A0A2W2J252"/>
<keyword evidence="2" id="KW-1185">Reference proteome</keyword>
<evidence type="ECO:0000313" key="1">
    <source>
        <dbReference type="EMBL" id="PZG55664.1"/>
    </source>
</evidence>
<name>A0A2W2J252_9ACTN</name>
<proteinExistence type="predicted"/>